<reference evidence="1 2" key="1">
    <citation type="submission" date="2020-08" db="EMBL/GenBank/DDBJ databases">
        <title>Genomic Encyclopedia of Type Strains, Phase IV (KMG-V): Genome sequencing to study the core and pangenomes of soil and plant-associated prokaryotes.</title>
        <authorList>
            <person name="Whitman W."/>
        </authorList>
    </citation>
    <scope>NUCLEOTIDE SEQUENCE [LARGE SCALE GENOMIC DNA]</scope>
    <source>
        <strain evidence="1 2">SEMIA 4064</strain>
    </source>
</reference>
<dbReference type="EMBL" id="JACHBI010000008">
    <property type="protein sequence ID" value="MBB5575434.1"/>
    <property type="molecule type" value="Genomic_DNA"/>
</dbReference>
<proteinExistence type="predicted"/>
<keyword evidence="2" id="KW-1185">Reference proteome</keyword>
<organism evidence="1 2">
    <name type="scientific">Rhizobium paranaense</name>
    <dbReference type="NCBI Taxonomy" id="1650438"/>
    <lineage>
        <taxon>Bacteria</taxon>
        <taxon>Pseudomonadati</taxon>
        <taxon>Pseudomonadota</taxon>
        <taxon>Alphaproteobacteria</taxon>
        <taxon>Hyphomicrobiales</taxon>
        <taxon>Rhizobiaceae</taxon>
        <taxon>Rhizobium/Agrobacterium group</taxon>
        <taxon>Rhizobium</taxon>
    </lineage>
</organism>
<dbReference type="Proteomes" id="UP000549882">
    <property type="component" value="Unassembled WGS sequence"/>
</dbReference>
<sequence>MKHFLNLLASLLGLFAVTGFGIVISAPIAFAGQNDCAGRAADIIRQAYPTATAGSDGTFVFEDATITLPAPDSVRDDPHAVICRIWPAQPELMLVAVALMTELSDTENEGDIELLMVDSTSLKVKQRLRLEGLVSDDAVRVTSVAFDTARYQLAPGKMAFGLRIALEGSSRPNPFGETTLWLFAIDNDRLKTVLDNIAIGRSEGEWDTMCAGEFHETIRTLSMESSANTAVSDILVSEKVTTTVNKAGKADECNTDEKVTTGKRRVLYEGSQYNVPKDLKRF</sequence>
<evidence type="ECO:0000313" key="1">
    <source>
        <dbReference type="EMBL" id="MBB5575434.1"/>
    </source>
</evidence>
<evidence type="ECO:0000313" key="2">
    <source>
        <dbReference type="Proteomes" id="UP000549882"/>
    </source>
</evidence>
<dbReference type="RefSeq" id="WP_183938728.1">
    <property type="nucleotide sequence ID" value="NZ_JACHBI010000008.1"/>
</dbReference>
<accession>A0A7W9D2I1</accession>
<gene>
    <name evidence="1" type="ORF">GGD50_004069</name>
</gene>
<comment type="caution">
    <text evidence="1">The sequence shown here is derived from an EMBL/GenBank/DDBJ whole genome shotgun (WGS) entry which is preliminary data.</text>
</comment>
<dbReference type="AlphaFoldDB" id="A0A7W9D2I1"/>
<name>A0A7W9D2I1_9HYPH</name>
<protein>
    <submittedName>
        <fullName evidence="1">Uncharacterized protein</fullName>
    </submittedName>
</protein>